<dbReference type="SUPFAM" id="SSF55729">
    <property type="entry name" value="Acyl-CoA N-acyltransferases (Nat)"/>
    <property type="match status" value="1"/>
</dbReference>
<keyword evidence="3" id="KW-1185">Reference proteome</keyword>
<protein>
    <submittedName>
        <fullName evidence="2">Acetyltransferase (GNAT) family protein</fullName>
    </submittedName>
</protein>
<dbReference type="GO" id="GO:0016747">
    <property type="term" value="F:acyltransferase activity, transferring groups other than amino-acyl groups"/>
    <property type="evidence" value="ECO:0007669"/>
    <property type="project" value="InterPro"/>
</dbReference>
<evidence type="ECO:0000313" key="2">
    <source>
        <dbReference type="EMBL" id="SIS42835.1"/>
    </source>
</evidence>
<dbReference type="Gene3D" id="3.40.630.30">
    <property type="match status" value="1"/>
</dbReference>
<dbReference type="InterPro" id="IPR016181">
    <property type="entry name" value="Acyl_CoA_acyltransferase"/>
</dbReference>
<accession>A0A1N7J0F1</accession>
<reference evidence="3" key="1">
    <citation type="submission" date="2017-01" db="EMBL/GenBank/DDBJ databases">
        <authorList>
            <person name="Varghese N."/>
            <person name="Submissions S."/>
        </authorList>
    </citation>
    <scope>NUCLEOTIDE SEQUENCE [LARGE SCALE GENOMIC DNA]</scope>
    <source>
        <strain evidence="3">DSM 44531</strain>
    </source>
</reference>
<gene>
    <name evidence="2" type="ORF">SAMN05444817_10368</name>
</gene>
<name>A0A1N7J0F1_9CORY</name>
<dbReference type="Pfam" id="PF00583">
    <property type="entry name" value="Acetyltransf_1"/>
    <property type="match status" value="1"/>
</dbReference>
<proteinExistence type="predicted"/>
<keyword evidence="2" id="KW-0808">Transferase</keyword>
<dbReference type="PROSITE" id="PS51186">
    <property type="entry name" value="GNAT"/>
    <property type="match status" value="1"/>
</dbReference>
<dbReference type="Proteomes" id="UP000186292">
    <property type="component" value="Unassembled WGS sequence"/>
</dbReference>
<dbReference type="RefSeq" id="WP_327077541.1">
    <property type="nucleotide sequence ID" value="NZ_CP046976.1"/>
</dbReference>
<dbReference type="CDD" id="cd04301">
    <property type="entry name" value="NAT_SF"/>
    <property type="match status" value="1"/>
</dbReference>
<sequence length="194" mass="21873">MDSVSVTIRELSPHEFSAMAPELVGLYITAMRYPISIHNQRVSVWRRDSTEEDFAAVAAFDEGKLAGIAYGFKGSERRWWDQQLRRGLVNSHAMTPKMIDIVENYFELAEIHVAPRLQGHGIGRVLIQRLLERAPQPYVLLSTPEVPKESNAAFGLYRSLGFGDVLRSFQYTGDPRPFAVLGRTLPLENTSPVE</sequence>
<dbReference type="EMBL" id="FTOF01000003">
    <property type="protein sequence ID" value="SIS42835.1"/>
    <property type="molecule type" value="Genomic_DNA"/>
</dbReference>
<dbReference type="AlphaFoldDB" id="A0A1N7J0F1"/>
<evidence type="ECO:0000313" key="3">
    <source>
        <dbReference type="Proteomes" id="UP000186292"/>
    </source>
</evidence>
<dbReference type="STRING" id="1161099.SAMN05444817_10368"/>
<feature type="domain" description="N-acetyltransferase" evidence="1">
    <location>
        <begin position="6"/>
        <end position="186"/>
    </location>
</feature>
<organism evidence="2 3">
    <name type="scientific">Corynebacterium appendicis CIP 107643</name>
    <dbReference type="NCBI Taxonomy" id="1161099"/>
    <lineage>
        <taxon>Bacteria</taxon>
        <taxon>Bacillati</taxon>
        <taxon>Actinomycetota</taxon>
        <taxon>Actinomycetes</taxon>
        <taxon>Mycobacteriales</taxon>
        <taxon>Corynebacteriaceae</taxon>
        <taxon>Corynebacterium</taxon>
    </lineage>
</organism>
<evidence type="ECO:0000259" key="1">
    <source>
        <dbReference type="PROSITE" id="PS51186"/>
    </source>
</evidence>
<dbReference type="InterPro" id="IPR000182">
    <property type="entry name" value="GNAT_dom"/>
</dbReference>